<protein>
    <submittedName>
        <fullName evidence="2">Uncharacterized protein</fullName>
    </submittedName>
</protein>
<dbReference type="Proteomes" id="UP000035680">
    <property type="component" value="Unassembled WGS sequence"/>
</dbReference>
<accession>A0A0K0EWN9</accession>
<proteinExistence type="predicted"/>
<sequence length="210" mass="24004">MGNLENSEFVGLQISRGENVLKLHQYSKIHCLINEFSSLNIVPQNNSCNGNILDFADSKSLNSSQHSHFHSLLDRLLYITAPKLAHLKLLIGVIGYLIKHPNYYIDFKRNDYRFVIEIYSDANFSTSEKFTSGILPNVYVDNLPVIQSLEKNGARTFNVKHFQVKFEWLKGSLSSIDLQHKPTSEQLADFLTKLIKGESLRKLLMGEMLE</sequence>
<reference evidence="2" key="2">
    <citation type="submission" date="2015-08" db="UniProtKB">
        <authorList>
            <consortium name="WormBaseParasite"/>
        </authorList>
    </citation>
    <scope>IDENTIFICATION</scope>
</reference>
<organism evidence="1 2">
    <name type="scientific">Strongyloides venezuelensis</name>
    <name type="common">Threadworm</name>
    <dbReference type="NCBI Taxonomy" id="75913"/>
    <lineage>
        <taxon>Eukaryota</taxon>
        <taxon>Metazoa</taxon>
        <taxon>Ecdysozoa</taxon>
        <taxon>Nematoda</taxon>
        <taxon>Chromadorea</taxon>
        <taxon>Rhabditida</taxon>
        <taxon>Tylenchina</taxon>
        <taxon>Panagrolaimomorpha</taxon>
        <taxon>Strongyloidoidea</taxon>
        <taxon>Strongyloididae</taxon>
        <taxon>Strongyloides</taxon>
    </lineage>
</organism>
<keyword evidence="1" id="KW-1185">Reference proteome</keyword>
<reference evidence="1" key="1">
    <citation type="submission" date="2014-07" db="EMBL/GenBank/DDBJ databases">
        <authorList>
            <person name="Martin A.A"/>
            <person name="De Silva N."/>
        </authorList>
    </citation>
    <scope>NUCLEOTIDE SEQUENCE</scope>
</reference>
<name>A0A0K0EWN9_STRVS</name>
<dbReference type="AlphaFoldDB" id="A0A0K0EWN9"/>
<evidence type="ECO:0000313" key="2">
    <source>
        <dbReference type="WBParaSite" id="SVE_0094300.1"/>
    </source>
</evidence>
<dbReference type="WBParaSite" id="SVE_0094300.1">
    <property type="protein sequence ID" value="SVE_0094300.1"/>
    <property type="gene ID" value="SVE_0094300"/>
</dbReference>
<evidence type="ECO:0000313" key="1">
    <source>
        <dbReference type="Proteomes" id="UP000035680"/>
    </source>
</evidence>